<sequence length="183" mass="20648">MDKLNHVIGNNLKDLRKSLGYTLDKLSEVTGISKSMLGQIERGESNPTINTLWKICNGLQVSFTSLVDEKTTKPTIISKEQVTPLHEVNSKYKAYPFAPFDSNRKFEVFWVEIEPNTVHNSSTHANGIEEFLLVVEGTIDVTINEKNYSIEKGQMLKFSTDVKHTYSNQGDTTATAYTIISYH</sequence>
<dbReference type="GO" id="GO:0003700">
    <property type="term" value="F:DNA-binding transcription factor activity"/>
    <property type="evidence" value="ECO:0007669"/>
    <property type="project" value="TreeGrafter"/>
</dbReference>
<dbReference type="InterPro" id="IPR013096">
    <property type="entry name" value="Cupin_2"/>
</dbReference>
<keyword evidence="2" id="KW-0238">DNA-binding</keyword>
<keyword evidence="1" id="KW-0805">Transcription regulation</keyword>
<dbReference type="Pfam" id="PF01381">
    <property type="entry name" value="HTH_3"/>
    <property type="match status" value="1"/>
</dbReference>
<dbReference type="RefSeq" id="WP_095135139.1">
    <property type="nucleotide sequence ID" value="NZ_NIBG01000023.1"/>
</dbReference>
<evidence type="ECO:0000259" key="4">
    <source>
        <dbReference type="PROSITE" id="PS50943"/>
    </source>
</evidence>
<dbReference type="InterPro" id="IPR014710">
    <property type="entry name" value="RmlC-like_jellyroll"/>
</dbReference>
<accession>A0A267MDS8</accession>
<dbReference type="SMART" id="SM00530">
    <property type="entry name" value="HTH_XRE"/>
    <property type="match status" value="1"/>
</dbReference>
<evidence type="ECO:0000256" key="3">
    <source>
        <dbReference type="ARBA" id="ARBA00023163"/>
    </source>
</evidence>
<dbReference type="InterPro" id="IPR011051">
    <property type="entry name" value="RmlC_Cupin_sf"/>
</dbReference>
<dbReference type="CDD" id="cd00093">
    <property type="entry name" value="HTH_XRE"/>
    <property type="match status" value="1"/>
</dbReference>
<organism evidence="5 6">
    <name type="scientific">Anaeromicrobium sediminis</name>
    <dbReference type="NCBI Taxonomy" id="1478221"/>
    <lineage>
        <taxon>Bacteria</taxon>
        <taxon>Bacillati</taxon>
        <taxon>Bacillota</taxon>
        <taxon>Clostridia</taxon>
        <taxon>Peptostreptococcales</taxon>
        <taxon>Thermotaleaceae</taxon>
        <taxon>Anaeromicrobium</taxon>
    </lineage>
</organism>
<dbReference type="SUPFAM" id="SSF51182">
    <property type="entry name" value="RmlC-like cupins"/>
    <property type="match status" value="1"/>
</dbReference>
<dbReference type="Gene3D" id="2.60.120.10">
    <property type="entry name" value="Jelly Rolls"/>
    <property type="match status" value="1"/>
</dbReference>
<gene>
    <name evidence="5" type="ORF">CCE28_18085</name>
</gene>
<evidence type="ECO:0000313" key="6">
    <source>
        <dbReference type="Proteomes" id="UP000216024"/>
    </source>
</evidence>
<dbReference type="GO" id="GO:0005829">
    <property type="term" value="C:cytosol"/>
    <property type="evidence" value="ECO:0007669"/>
    <property type="project" value="TreeGrafter"/>
</dbReference>
<dbReference type="EMBL" id="NIBG01000023">
    <property type="protein sequence ID" value="PAB57734.1"/>
    <property type="molecule type" value="Genomic_DNA"/>
</dbReference>
<name>A0A267MDS8_9FIRM</name>
<dbReference type="AlphaFoldDB" id="A0A267MDS8"/>
<dbReference type="InterPro" id="IPR001387">
    <property type="entry name" value="Cro/C1-type_HTH"/>
</dbReference>
<dbReference type="CDD" id="cd02209">
    <property type="entry name" value="cupin_XRE_C"/>
    <property type="match status" value="1"/>
</dbReference>
<dbReference type="Proteomes" id="UP000216024">
    <property type="component" value="Unassembled WGS sequence"/>
</dbReference>
<dbReference type="Pfam" id="PF07883">
    <property type="entry name" value="Cupin_2"/>
    <property type="match status" value="1"/>
</dbReference>
<dbReference type="GO" id="GO:0003677">
    <property type="term" value="F:DNA binding"/>
    <property type="evidence" value="ECO:0007669"/>
    <property type="project" value="UniProtKB-KW"/>
</dbReference>
<feature type="domain" description="HTH cro/C1-type" evidence="4">
    <location>
        <begin position="12"/>
        <end position="66"/>
    </location>
</feature>
<evidence type="ECO:0000256" key="1">
    <source>
        <dbReference type="ARBA" id="ARBA00023015"/>
    </source>
</evidence>
<dbReference type="InterPro" id="IPR050807">
    <property type="entry name" value="TransReg_Diox_bact_type"/>
</dbReference>
<dbReference type="OrthoDB" id="9781521at2"/>
<evidence type="ECO:0000256" key="2">
    <source>
        <dbReference type="ARBA" id="ARBA00023125"/>
    </source>
</evidence>
<proteinExistence type="predicted"/>
<keyword evidence="3" id="KW-0804">Transcription</keyword>
<keyword evidence="6" id="KW-1185">Reference proteome</keyword>
<dbReference type="PANTHER" id="PTHR46797">
    <property type="entry name" value="HTH-TYPE TRANSCRIPTIONAL REGULATOR"/>
    <property type="match status" value="1"/>
</dbReference>
<dbReference type="Gene3D" id="1.10.260.40">
    <property type="entry name" value="lambda repressor-like DNA-binding domains"/>
    <property type="match status" value="1"/>
</dbReference>
<protein>
    <recommendedName>
        <fullName evidence="4">HTH cro/C1-type domain-containing protein</fullName>
    </recommendedName>
</protein>
<evidence type="ECO:0000313" key="5">
    <source>
        <dbReference type="EMBL" id="PAB57734.1"/>
    </source>
</evidence>
<dbReference type="PANTHER" id="PTHR46797:SF23">
    <property type="entry name" value="HTH-TYPE TRANSCRIPTIONAL REGULATOR SUTR"/>
    <property type="match status" value="1"/>
</dbReference>
<dbReference type="PROSITE" id="PS50943">
    <property type="entry name" value="HTH_CROC1"/>
    <property type="match status" value="1"/>
</dbReference>
<dbReference type="InterPro" id="IPR010982">
    <property type="entry name" value="Lambda_DNA-bd_dom_sf"/>
</dbReference>
<dbReference type="SUPFAM" id="SSF47413">
    <property type="entry name" value="lambda repressor-like DNA-binding domains"/>
    <property type="match status" value="1"/>
</dbReference>
<comment type="caution">
    <text evidence="5">The sequence shown here is derived from an EMBL/GenBank/DDBJ whole genome shotgun (WGS) entry which is preliminary data.</text>
</comment>
<reference evidence="5 6" key="1">
    <citation type="submission" date="2017-06" db="EMBL/GenBank/DDBJ databases">
        <title>Draft genome sequence of anaerobic fermentative bacterium Anaeromicrobium sediminis DY2726D isolated from West Pacific Ocean sediments.</title>
        <authorList>
            <person name="Zeng X."/>
        </authorList>
    </citation>
    <scope>NUCLEOTIDE SEQUENCE [LARGE SCALE GENOMIC DNA]</scope>
    <source>
        <strain evidence="5 6">DY2726D</strain>
    </source>
</reference>